<dbReference type="Proteomes" id="UP000323067">
    <property type="component" value="Chromosome v"/>
</dbReference>
<evidence type="ECO:0000313" key="5">
    <source>
        <dbReference type="Proteomes" id="UP000323067"/>
    </source>
</evidence>
<dbReference type="AlphaFoldDB" id="A0A2H4SNJ6"/>
<evidence type="ECO:0000313" key="4">
    <source>
        <dbReference type="EMBL" id="ATY64670.1"/>
    </source>
</evidence>
<dbReference type="GO" id="GO:0016740">
    <property type="term" value="F:transferase activity"/>
    <property type="evidence" value="ECO:0007669"/>
    <property type="project" value="UniProtKB-KW"/>
</dbReference>
<dbReference type="InterPro" id="IPR011009">
    <property type="entry name" value="Kinase-like_dom_sf"/>
</dbReference>
<dbReference type="Gene3D" id="3.80.10.10">
    <property type="entry name" value="Ribonuclease Inhibitor"/>
    <property type="match status" value="1"/>
</dbReference>
<dbReference type="Gene3D" id="3.30.200.20">
    <property type="entry name" value="Phosphorylase Kinase, domain 1"/>
    <property type="match status" value="1"/>
</dbReference>
<dbReference type="InterPro" id="IPR051678">
    <property type="entry name" value="AGP_Transferase"/>
</dbReference>
<evidence type="ECO:0000256" key="1">
    <source>
        <dbReference type="SAM" id="MobiDB-lite"/>
    </source>
</evidence>
<dbReference type="PANTHER" id="PTHR21310">
    <property type="entry name" value="AMINOGLYCOSIDE PHOSPHOTRANSFERASE-RELATED-RELATED"/>
    <property type="match status" value="1"/>
</dbReference>
<evidence type="ECO:0000259" key="3">
    <source>
        <dbReference type="Pfam" id="PF01636"/>
    </source>
</evidence>
<feature type="transmembrane region" description="Helical" evidence="2">
    <location>
        <begin position="1010"/>
        <end position="1031"/>
    </location>
</feature>
<dbReference type="InterPro" id="IPR002575">
    <property type="entry name" value="Aminoglycoside_PTrfase"/>
</dbReference>
<dbReference type="Pfam" id="PF01636">
    <property type="entry name" value="APH"/>
    <property type="match status" value="2"/>
</dbReference>
<dbReference type="EMBL" id="CP023325">
    <property type="protein sequence ID" value="ATY64670.1"/>
    <property type="molecule type" value="Genomic_DNA"/>
</dbReference>
<feature type="region of interest" description="Disordered" evidence="1">
    <location>
        <begin position="518"/>
        <end position="559"/>
    </location>
</feature>
<dbReference type="PANTHER" id="PTHR21310:SF37">
    <property type="entry name" value="AMINOGLYCOSIDE PHOSPHOTRANSFERASE DOMAIN-CONTAINING PROTEIN"/>
    <property type="match status" value="1"/>
</dbReference>
<keyword evidence="2" id="KW-1133">Transmembrane helix</keyword>
<keyword evidence="2" id="KW-0472">Membrane</keyword>
<feature type="compositionally biased region" description="Polar residues" evidence="1">
    <location>
        <begin position="528"/>
        <end position="539"/>
    </location>
</feature>
<proteinExistence type="predicted"/>
<reference evidence="4 5" key="1">
    <citation type="journal article" date="2017" name="BMC Genomics">
        <title>Chromosome level assembly and secondary metabolite potential of the parasitic fungus Cordyceps militaris.</title>
        <authorList>
            <person name="Kramer G.J."/>
            <person name="Nodwell J.R."/>
        </authorList>
    </citation>
    <scope>NUCLEOTIDE SEQUENCE [LARGE SCALE GENOMIC DNA]</scope>
    <source>
        <strain evidence="4 5">ATCC 34164</strain>
    </source>
</reference>
<protein>
    <submittedName>
        <fullName evidence="4">Phosphotransferase enzyme family</fullName>
    </submittedName>
</protein>
<dbReference type="SUPFAM" id="SSF52047">
    <property type="entry name" value="RNI-like"/>
    <property type="match status" value="1"/>
</dbReference>
<feature type="domain" description="Aminoglycoside phosphotransferase" evidence="3">
    <location>
        <begin position="807"/>
        <end position="853"/>
    </location>
</feature>
<name>A0A2H4SNJ6_CORMI</name>
<evidence type="ECO:0000256" key="2">
    <source>
        <dbReference type="SAM" id="Phobius"/>
    </source>
</evidence>
<dbReference type="VEuPathDB" id="FungiDB:CCM_04924"/>
<dbReference type="VEuPathDB" id="FungiDB:A9K55_003891"/>
<sequence length="1040" mass="117929">MEDFHFTTRALSHPEILRRIITQLTNPSLARAARVARSWFAPATDALWQYGSLAHLQRVKPDKRRQQYASKMTDLAVENKHRSWDYTIARKLKFEKITSASFIDYLADQDRLCKSCQPFKSSPVNEVTIMDSIVHDAFFECIAELWPNISKIYIGTLFPSEITQQAFLDFVKSRPSLESLDVQEGEDDLQGQDLFPHCATRAELTALRLPFDISTEVVQKTIAQEGNLFPSLKSLFITMPSDAFSLLLGPFRNLTDLEVEVTDVTTAILSDISSITALERLVVILPCNYDLPKKEILSLRSLTKMRDLYLNRDGLDGDVMEAEDLEQLDFIDADFEELVSHFPGLCSLTFLCECTLTARALLSLADHCPRLGSVTLPSDVDLYGLGLDTRKKVLFPELWSLRLESLYTSQYTGEVVGTDFEHLSKRIGEHFPKLTDMAIKDTERGFADLASSFAPSVKSHRRRVREKVASDLELTEVKGPWIGSVCEMEDDEAYGFDTEEEDPSEDDEYYRYGAEDIDYEEDDESDDSVSITGPVSSTMPGGDVQLGGNERTQRSVHGQRDDFISQLRSRENDILKLAATKCGQPTAEFFQSEVCGDYYTRGSYNATFFIRLANGQKCVLRIPLRPCLAYCPHRKLECEIATMQHLSNCTTIPVPKVMAYRIEKADDPLSTFAILEHIDGKRLSPAELDNTPSENRLELYKSLADVYIQLRRQEFPSIGKLTRGVDGVCVGEKTASIMMNMMQLEGLDPIHIQNSYHDESGLLKSANIYTKMLLSIGYSAFLKSPNAVMVDMGLENLHHHFLFSKYVETWIEPGLDEGPFVLIHGDLHLSNMVVDDDLRLVGVLDWEWSRVVPVQYFSPPLWLSNRNEVQLAYPISWECYCVTEFAKFLRVVKSREEDMYQNNLLHDEWTRKMTDRAGPLVANALENWTDVDWFIFQRLFHQDPSLKKTALEAFAADDPLRTQLAEMKEHDCRIYEKDLELLVESDKNGQNSLSATIPQTLAWRAYLQNIPISAGALGATIAASAVAVAIWSRWQPSPSR</sequence>
<accession>A0A2H4SNJ6</accession>
<keyword evidence="2" id="KW-0812">Transmembrane</keyword>
<keyword evidence="4" id="KW-0808">Transferase</keyword>
<dbReference type="InterPro" id="IPR032675">
    <property type="entry name" value="LRR_dom_sf"/>
</dbReference>
<gene>
    <name evidence="4" type="ORF">A9K55_003891</name>
</gene>
<feature type="compositionally biased region" description="Acidic residues" evidence="1">
    <location>
        <begin position="518"/>
        <end position="527"/>
    </location>
</feature>
<dbReference type="SUPFAM" id="SSF56112">
    <property type="entry name" value="Protein kinase-like (PK-like)"/>
    <property type="match status" value="1"/>
</dbReference>
<feature type="domain" description="Aminoglycoside phosphotransferase" evidence="3">
    <location>
        <begin position="602"/>
        <end position="714"/>
    </location>
</feature>
<organism evidence="4 5">
    <name type="scientific">Cordyceps militaris</name>
    <name type="common">Caterpillar fungus</name>
    <name type="synonym">Clavaria militaris</name>
    <dbReference type="NCBI Taxonomy" id="73501"/>
    <lineage>
        <taxon>Eukaryota</taxon>
        <taxon>Fungi</taxon>
        <taxon>Dikarya</taxon>
        <taxon>Ascomycota</taxon>
        <taxon>Pezizomycotina</taxon>
        <taxon>Sordariomycetes</taxon>
        <taxon>Hypocreomycetidae</taxon>
        <taxon>Hypocreales</taxon>
        <taxon>Cordycipitaceae</taxon>
        <taxon>Cordyceps</taxon>
    </lineage>
</organism>
<dbReference type="Gene3D" id="3.90.1200.10">
    <property type="match status" value="1"/>
</dbReference>